<dbReference type="EMBL" id="HBDX01002077">
    <property type="protein sequence ID" value="CAD8221064.1"/>
    <property type="molecule type" value="Transcribed_RNA"/>
</dbReference>
<feature type="region of interest" description="Disordered" evidence="8">
    <location>
        <begin position="1"/>
        <end position="54"/>
    </location>
</feature>
<name>A0A7R9XRC4_9CHLO</name>
<dbReference type="AlphaFoldDB" id="A0A7R9XRC4"/>
<dbReference type="GO" id="GO:0005762">
    <property type="term" value="C:mitochondrial large ribosomal subunit"/>
    <property type="evidence" value="ECO:0007669"/>
    <property type="project" value="TreeGrafter"/>
</dbReference>
<gene>
    <name evidence="9" type="ORF">OLUC0939_LOCUS1784</name>
</gene>
<dbReference type="PANTHER" id="PTHR21026:SF2">
    <property type="entry name" value="LARGE RIBOSOMAL SUBUNIT PROTEIN BL32M"/>
    <property type="match status" value="1"/>
</dbReference>
<evidence type="ECO:0000256" key="3">
    <source>
        <dbReference type="ARBA" id="ARBA00022946"/>
    </source>
</evidence>
<feature type="compositionally biased region" description="Low complexity" evidence="8">
    <location>
        <begin position="35"/>
        <end position="50"/>
    </location>
</feature>
<proteinExistence type="inferred from homology"/>
<keyword evidence="3" id="KW-0809">Transit peptide</keyword>
<evidence type="ECO:0000256" key="6">
    <source>
        <dbReference type="ARBA" id="ARBA00023274"/>
    </source>
</evidence>
<dbReference type="InterPro" id="IPR051991">
    <property type="entry name" value="Mitoribosomal_protein_bL32"/>
</dbReference>
<protein>
    <recommendedName>
        <fullName evidence="7">Large ribosomal subunit protein bL32m</fullName>
    </recommendedName>
</protein>
<feature type="compositionally biased region" description="Basic and acidic residues" evidence="8">
    <location>
        <begin position="14"/>
        <end position="34"/>
    </location>
</feature>
<evidence type="ECO:0000256" key="2">
    <source>
        <dbReference type="ARBA" id="ARBA00008560"/>
    </source>
</evidence>
<sequence length="129" mass="14035">MATTDATTATDGDDGARTRERAMATRDDAIREARATATMAPTARTATGATLEDGGLGSRVMEMWLMAVPKRKVTPSRRKRRNQFKRLPFVESVVRCGVCGKVNLPHVRCCDVAREARRGEGEETPGTSP</sequence>
<dbReference type="SUPFAM" id="SSF57829">
    <property type="entry name" value="Zn-binding ribosomal proteins"/>
    <property type="match status" value="1"/>
</dbReference>
<keyword evidence="4" id="KW-0689">Ribosomal protein</keyword>
<dbReference type="PANTHER" id="PTHR21026">
    <property type="entry name" value="39S RIBOSOMAL PROTEIN L32, MITOCHONDRIAL"/>
    <property type="match status" value="1"/>
</dbReference>
<evidence type="ECO:0000256" key="8">
    <source>
        <dbReference type="SAM" id="MobiDB-lite"/>
    </source>
</evidence>
<evidence type="ECO:0000256" key="7">
    <source>
        <dbReference type="ARBA" id="ARBA00039935"/>
    </source>
</evidence>
<organism evidence="9">
    <name type="scientific">Ostreococcus sp. 'lucimarinus'</name>
    <dbReference type="NCBI Taxonomy" id="242159"/>
    <lineage>
        <taxon>Eukaryota</taxon>
        <taxon>Viridiplantae</taxon>
        <taxon>Chlorophyta</taxon>
        <taxon>Mamiellophyceae</taxon>
        <taxon>Mamiellales</taxon>
        <taxon>Bathycoccaceae</taxon>
        <taxon>Ostreococcus</taxon>
    </lineage>
</organism>
<dbReference type="InterPro" id="IPR002677">
    <property type="entry name" value="Ribosomal_bL32"/>
</dbReference>
<accession>A0A7R9XRC4</accession>
<keyword evidence="5" id="KW-0496">Mitochondrion</keyword>
<evidence type="ECO:0000256" key="5">
    <source>
        <dbReference type="ARBA" id="ARBA00023128"/>
    </source>
</evidence>
<dbReference type="GO" id="GO:0003735">
    <property type="term" value="F:structural constituent of ribosome"/>
    <property type="evidence" value="ECO:0007669"/>
    <property type="project" value="InterPro"/>
</dbReference>
<dbReference type="NCBIfam" id="TIGR01031">
    <property type="entry name" value="rpmF_bact"/>
    <property type="match status" value="1"/>
</dbReference>
<reference evidence="9" key="1">
    <citation type="submission" date="2021-01" db="EMBL/GenBank/DDBJ databases">
        <authorList>
            <person name="Corre E."/>
            <person name="Pelletier E."/>
            <person name="Niang G."/>
            <person name="Scheremetjew M."/>
            <person name="Finn R."/>
            <person name="Kale V."/>
            <person name="Holt S."/>
            <person name="Cochrane G."/>
            <person name="Meng A."/>
            <person name="Brown T."/>
            <person name="Cohen L."/>
        </authorList>
    </citation>
    <scope>NUCLEOTIDE SEQUENCE</scope>
    <source>
        <strain evidence="9">Clade-A-BCC118000</strain>
    </source>
</reference>
<keyword evidence="6" id="KW-0687">Ribonucleoprotein</keyword>
<dbReference type="InterPro" id="IPR011332">
    <property type="entry name" value="Ribosomal_zn-bd"/>
</dbReference>
<dbReference type="Pfam" id="PF01783">
    <property type="entry name" value="Ribosomal_L32p"/>
    <property type="match status" value="1"/>
</dbReference>
<comment type="subcellular location">
    <subcellularLocation>
        <location evidence="1">Mitochondrion</location>
    </subcellularLocation>
</comment>
<feature type="compositionally biased region" description="Low complexity" evidence="8">
    <location>
        <begin position="1"/>
        <end position="10"/>
    </location>
</feature>
<dbReference type="GO" id="GO:0006412">
    <property type="term" value="P:translation"/>
    <property type="evidence" value="ECO:0007669"/>
    <property type="project" value="InterPro"/>
</dbReference>
<evidence type="ECO:0000313" key="9">
    <source>
        <dbReference type="EMBL" id="CAD8221064.1"/>
    </source>
</evidence>
<comment type="similarity">
    <text evidence="2">Belongs to the bacterial ribosomal protein bL32 family.</text>
</comment>
<evidence type="ECO:0000256" key="1">
    <source>
        <dbReference type="ARBA" id="ARBA00004173"/>
    </source>
</evidence>
<evidence type="ECO:0000256" key="4">
    <source>
        <dbReference type="ARBA" id="ARBA00022980"/>
    </source>
</evidence>